<gene>
    <name evidence="2" type="ORF">EDE15_3998</name>
</gene>
<dbReference type="OrthoDB" id="117513at2"/>
<protein>
    <recommendedName>
        <fullName evidence="1">DUF6908 domain-containing protein</fullName>
    </recommendedName>
</protein>
<evidence type="ECO:0000313" key="2">
    <source>
        <dbReference type="EMBL" id="RSL18427.1"/>
    </source>
</evidence>
<sequence>MQTLLRIVEKAGGFRPSLYLSIENPPFLALVVEALGESGPLGLPAISAAHYGTQNGDPMRDPEMCFEIAKPLGGTLSLDPFYWRNDYVAVEQFSRSIVRGHYVALPDLHRQHQQFALQWDNNLRMQGFLEAFSDKSIRG</sequence>
<feature type="domain" description="DUF6908" evidence="1">
    <location>
        <begin position="2"/>
        <end position="129"/>
    </location>
</feature>
<keyword evidence="3" id="KW-1185">Reference proteome</keyword>
<dbReference type="AlphaFoldDB" id="A0A428MND0"/>
<reference evidence="2 3" key="1">
    <citation type="submission" date="2018-12" db="EMBL/GenBank/DDBJ databases">
        <title>Sequencing of bacterial isolates from soil warming experiment in Harvard Forest, Massachusetts, USA.</title>
        <authorList>
            <person name="Deangelis K."/>
        </authorList>
    </citation>
    <scope>NUCLEOTIDE SEQUENCE [LARGE SCALE GENOMIC DNA]</scope>
    <source>
        <strain evidence="2 3">EB153</strain>
    </source>
</reference>
<evidence type="ECO:0000259" key="1">
    <source>
        <dbReference type="Pfam" id="PF21849"/>
    </source>
</evidence>
<proteinExistence type="predicted"/>
<accession>A0A428MND0</accession>
<comment type="caution">
    <text evidence="2">The sequence shown here is derived from an EMBL/GenBank/DDBJ whole genome shotgun (WGS) entry which is preliminary data.</text>
</comment>
<name>A0A428MND0_9BACT</name>
<organism evidence="2 3">
    <name type="scientific">Edaphobacter aggregans</name>
    <dbReference type="NCBI Taxonomy" id="570835"/>
    <lineage>
        <taxon>Bacteria</taxon>
        <taxon>Pseudomonadati</taxon>
        <taxon>Acidobacteriota</taxon>
        <taxon>Terriglobia</taxon>
        <taxon>Terriglobales</taxon>
        <taxon>Acidobacteriaceae</taxon>
        <taxon>Edaphobacter</taxon>
    </lineage>
</organism>
<dbReference type="RefSeq" id="WP_125486794.1">
    <property type="nucleotide sequence ID" value="NZ_RSDW01000001.1"/>
</dbReference>
<dbReference type="Proteomes" id="UP000269669">
    <property type="component" value="Unassembled WGS sequence"/>
</dbReference>
<dbReference type="EMBL" id="RSDW01000001">
    <property type="protein sequence ID" value="RSL18427.1"/>
    <property type="molecule type" value="Genomic_DNA"/>
</dbReference>
<dbReference type="Pfam" id="PF21849">
    <property type="entry name" value="DUF6908"/>
    <property type="match status" value="1"/>
</dbReference>
<evidence type="ECO:0000313" key="3">
    <source>
        <dbReference type="Proteomes" id="UP000269669"/>
    </source>
</evidence>
<dbReference type="InterPro" id="IPR054203">
    <property type="entry name" value="DUF6908"/>
</dbReference>